<gene>
    <name evidence="3" type="ORF">PBIL07802_LOCUS17496</name>
</gene>
<accession>A0A7S3DEH1</accession>
<dbReference type="InterPro" id="IPR055259">
    <property type="entry name" value="YkvP/CgeB_Glyco_trans-like"/>
</dbReference>
<keyword evidence="1" id="KW-0472">Membrane</keyword>
<protein>
    <recommendedName>
        <fullName evidence="2">Spore protein YkvP/CgeB glycosyl transferase-like domain-containing protein</fullName>
    </recommendedName>
</protein>
<sequence length="1126" mass="127445">MRRRRMRPAYPRIAYAFFLWLAFLATVIVVVGLAITSVPAPQVDNVVTSRVSQPRDCSTSSAPVSASPSFQRFRIALISDEFTYAHLLPTTEEVDYIILLADMYATQLELFEPDVLFVESLWKGRDFSWQGVISSTKPTHKLVLDVINWFKIRQKKVVFWSKEDPPNYEKFLFIAKECDYVFTTSIESLSRYESDLPPTARAELFALAIQPDIHNPFSTKSNKIGKKEDSCFAGSWMAFKYPVRGEHLGMLFDAALKVGTLSILDRTSGYVNKNYRYPDKYEPYLRQALPYNETLLYFRTCKAVLNVNSVQDSVTMLSRRVLELPAMGINLVTAKSHAIDFFLPEGAIPVVLSEGEAERILSKLVRSPSSGAQKSIGITRRTLAIDHSYTSRFNRIAEVIGTRPFFKELHIVGYSYLESCDEFDLNSNGRSNQMNSQLERLLRSYLRQQYLFKTLVVFVPSTEELQRCLARVGLKDIIFAVASQELLSLHLGAQEDIPSFVEDGVAKEAVLEYLAVAQKALKDVVLFSHLYRYYASYIDPFTFYGKLYFRDVASSVLSQHPLMVFKHRRYALNSGGDFTVRGKFELQCGDVSNTPPLFSASASFALDSSGFKCVACASDPFDVVESFYRYTPKDGYSTVLENALVNKNMELRVLVLFDLPTNYHGYHKRKLYVRSMFKMLRKFENYQVDLFLMSSFADLTYEAVPSPKTKCEGAQFILTLLKKNAYLKNIRLLDPYGILHCNASDSDSFSLFSSAILMKRLLGYESVRSSVKRGIRMSPVAMEHIGLEVSRSFEYHTAMVPESLYLLSSLSSVSSSQGSLGTSFLTRTGSHVKLIVYSDTFRRGQREGAPIVSPPCNSRRSSAVFSDDFDEKRPYTRRAVFSVLDHMLTSPCSRSVVFVGENLEVPTSVSRIRKTGGKNLCFWGHSEWYLENPLFIDDLSSAFSEKGGTKLLVRDLGSFSLLDDQYVPGSIESTKPTKDLLLNLFPPSGLPLLIEEKENREKAAAVKFKKDKIFFRYHPQEELENAFENCSAVAFSSVPAGAPMFDSQMLHMDDLLRSALVGGIPTAIFHTKEFLNKHSQRQVFLFEDSVELISWAQRGFTVPNVHTARDQIATLGQLKEFLEETI</sequence>
<keyword evidence="1" id="KW-1133">Transmembrane helix</keyword>
<feature type="transmembrane region" description="Helical" evidence="1">
    <location>
        <begin position="12"/>
        <end position="35"/>
    </location>
</feature>
<name>A0A7S3DEH1_9EUKA</name>
<keyword evidence="1" id="KW-0812">Transmembrane</keyword>
<dbReference type="AlphaFoldDB" id="A0A7S3DEH1"/>
<reference evidence="3" key="1">
    <citation type="submission" date="2021-01" db="EMBL/GenBank/DDBJ databases">
        <authorList>
            <person name="Corre E."/>
            <person name="Pelletier E."/>
            <person name="Niang G."/>
            <person name="Scheremetjew M."/>
            <person name="Finn R."/>
            <person name="Kale V."/>
            <person name="Holt S."/>
            <person name="Cochrane G."/>
            <person name="Meng A."/>
            <person name="Brown T."/>
            <person name="Cohen L."/>
        </authorList>
    </citation>
    <scope>NUCLEOTIDE SEQUENCE</scope>
    <source>
        <strain evidence="3">NIES-2562</strain>
    </source>
</reference>
<dbReference type="Pfam" id="PF13524">
    <property type="entry name" value="Glyco_trans_1_2"/>
    <property type="match status" value="1"/>
</dbReference>
<organism evidence="3">
    <name type="scientific">Palpitomonas bilix</name>
    <dbReference type="NCBI Taxonomy" id="652834"/>
    <lineage>
        <taxon>Eukaryota</taxon>
        <taxon>Eukaryota incertae sedis</taxon>
    </lineage>
</organism>
<evidence type="ECO:0000259" key="2">
    <source>
        <dbReference type="Pfam" id="PF13524"/>
    </source>
</evidence>
<feature type="domain" description="Spore protein YkvP/CgeB glycosyl transferase-like" evidence="2">
    <location>
        <begin position="276"/>
        <end position="396"/>
    </location>
</feature>
<evidence type="ECO:0000256" key="1">
    <source>
        <dbReference type="SAM" id="Phobius"/>
    </source>
</evidence>
<evidence type="ECO:0000313" key="3">
    <source>
        <dbReference type="EMBL" id="CAE0255244.1"/>
    </source>
</evidence>
<dbReference type="EMBL" id="HBIB01026973">
    <property type="protein sequence ID" value="CAE0255244.1"/>
    <property type="molecule type" value="Transcribed_RNA"/>
</dbReference>
<proteinExistence type="predicted"/>